<dbReference type="PANTHER" id="PTHR20837">
    <property type="entry name" value="CENTROSOMAL PROTEIN-RELATED"/>
    <property type="match status" value="1"/>
</dbReference>
<dbReference type="InterPro" id="IPR028928">
    <property type="entry name" value="CC2D2AN-C2"/>
</dbReference>
<feature type="region of interest" description="Disordered" evidence="2">
    <location>
        <begin position="29"/>
        <end position="108"/>
    </location>
</feature>
<evidence type="ECO:0000313" key="4">
    <source>
        <dbReference type="EMBL" id="JAS43342.1"/>
    </source>
</evidence>
<dbReference type="GO" id="GO:1905515">
    <property type="term" value="P:non-motile cilium assembly"/>
    <property type="evidence" value="ECO:0007669"/>
    <property type="project" value="TreeGrafter"/>
</dbReference>
<dbReference type="InterPro" id="IPR035892">
    <property type="entry name" value="C2_domain_sf"/>
</dbReference>
<dbReference type="GO" id="GO:1904491">
    <property type="term" value="P:protein localization to ciliary transition zone"/>
    <property type="evidence" value="ECO:0007669"/>
    <property type="project" value="TreeGrafter"/>
</dbReference>
<gene>
    <name evidence="4" type="ORF">g.16751</name>
</gene>
<evidence type="ECO:0000256" key="2">
    <source>
        <dbReference type="SAM" id="MobiDB-lite"/>
    </source>
</evidence>
<name>A0A1B6EZB6_9HEMI</name>
<dbReference type="GO" id="GO:0035869">
    <property type="term" value="C:ciliary transition zone"/>
    <property type="evidence" value="ECO:0007669"/>
    <property type="project" value="TreeGrafter"/>
</dbReference>
<dbReference type="Pfam" id="PF17661">
    <property type="entry name" value="DUF5523"/>
    <property type="match status" value="1"/>
</dbReference>
<feature type="compositionally biased region" description="Low complexity" evidence="2">
    <location>
        <begin position="80"/>
        <end position="98"/>
    </location>
</feature>
<feature type="domain" description="C2" evidence="3">
    <location>
        <begin position="923"/>
        <end position="1072"/>
    </location>
</feature>
<dbReference type="Pfam" id="PF15625">
    <property type="entry name" value="CC2D2AN-C2"/>
    <property type="match status" value="1"/>
</dbReference>
<dbReference type="PANTHER" id="PTHR20837:SF0">
    <property type="entry name" value="COILED-COIL AND C2 DOMAIN-CONTAINING PROTEIN 2A"/>
    <property type="match status" value="1"/>
</dbReference>
<sequence length="1311" mass="149360">MSAWEDIVEVISLKTSIHEANVITETSFTNEAQSAPVPQPRRRGVSGRPRPVEWYPTEHSSNDPTHHDQLALPLTEDGVSRGSGSRRPSVGGWSVGSVNSQSDSRSYRERLRERIQTVKEQAGTSVAYANAKLKQNLKIKSPIINHFHDLLDKEESEVEAALQRHGEMRKKWKQVIHTSLEAETAHNFFTKEWEDDYVAEEIPTSPKVVMEDVGDDEQVKLMTKDYLGLSEEWQEVNFYVEPSVDDLSLRKHQEDELYYYPSDEPVKLEDKIGPDKTPRYLEEEGFYIGSKPVWSTKSYNKLQNRLIMEGRNHWFGEDGELKTVLGSSAEDSSDPLLAPVYKHAELTNVVELPVKLESMPAVTYLLELEVSNVSWSHHPLFSREHMAVRRLLSHYNAYRGRVQAGLGRRLANKLQALRTARENVKRVGDIERYIRYKQQVRQTREMRLEEGKKDRTAVVNCLRAWLELRTLRQQQGYSVTSVSLRIVELEGSGDNVMFGGVNEWDTELKCQVAERLEEEDEEYKKKMEELKEDKEGEKLKEMLKRLPSEIFEEVKSKLGESLTPPGEPVIVLELGDEPPTPETEITDNCELERRAALKRCRMVVRVLYNKRVVCRSRSLSLYPHFSTSINQMFSLQVKDWPQSLALQLVMEGGIGAGKRLSTSVFIPMPPRNTTLLVAPVEHLEFSTPDKLGPYPHGGVGCGLTDNSGNILYTGGTVTCRVGWGEQGGPPHRPPSNNSRTLCKALNSVRSLREWTSRAQLDPNDPANADLFEYIKGEKDTSPLHNEDQNKGLPDGEFCTMDDIENNPRLKLLSLRNQMVPEFRDIRNIPIRDREIPDDIFKVYEKRVQCPVRSGPGVGETGVEWQLEWSRQQLDLIRDDIVQHCRQSQQQHSLREIVLEDQVPDIGTLGLTFMKWLQPKRPLRPTRKERKKLPVMGLVGQEVEVIVNVVRAFEVPVRIDVDPLLDSDLSLVPVRPFVEVSFQNRKCRTTTAEGANPTWNQDLRIPVKLASSGLYNVSDKLYCQLYDETVVDLLEDDRQRETNIHQRLQRQWLGSLQIPFSSLCSNSRIEGTFQLYSPPVLLGYQRESQHRQVSSSPTGLRDSTFLTLFITVHPPLHPPEPFKEHLPCSEMPYLEQHLQEWQAQVVSQYPHRPVKCLVVDTSAKSVCVTRFFQPLAPPVLEEGVPTTPEMALRFVSKIPMVPGSMLFPGLFDVWLTAQQVLTLLSGDSEDHAVLLCCYLLHLGLKAWLLLGSGVPHGPMALVLTRDISGTATLWDPATGQQFNTQDSFCPLHHVYCLINQDNIWANIQREEV</sequence>
<dbReference type="InterPro" id="IPR000008">
    <property type="entry name" value="C2_dom"/>
</dbReference>
<dbReference type="InterPro" id="IPR056290">
    <property type="entry name" value="CEPT76/DRC7_peptidase-like_dom"/>
</dbReference>
<reference evidence="4" key="1">
    <citation type="submission" date="2015-11" db="EMBL/GenBank/DDBJ databases">
        <title>De novo transcriptome assembly of four potential Pierce s Disease insect vectors from Arizona vineyards.</title>
        <authorList>
            <person name="Tassone E.E."/>
        </authorList>
    </citation>
    <scope>NUCLEOTIDE SEQUENCE</scope>
</reference>
<accession>A0A1B6EZB6</accession>
<dbReference type="EMBL" id="GECZ01026427">
    <property type="protein sequence ID" value="JAS43342.1"/>
    <property type="molecule type" value="Transcribed_RNA"/>
</dbReference>
<proteinExistence type="predicted"/>
<evidence type="ECO:0000256" key="1">
    <source>
        <dbReference type="SAM" id="Coils"/>
    </source>
</evidence>
<dbReference type="SMART" id="SM00239">
    <property type="entry name" value="C2"/>
    <property type="match status" value="1"/>
</dbReference>
<dbReference type="InterPro" id="IPR041510">
    <property type="entry name" value="DUF5523"/>
</dbReference>
<evidence type="ECO:0000259" key="3">
    <source>
        <dbReference type="PROSITE" id="PS50004"/>
    </source>
</evidence>
<feature type="compositionally biased region" description="Basic and acidic residues" evidence="2">
    <location>
        <begin position="60"/>
        <end position="69"/>
    </location>
</feature>
<dbReference type="InterPro" id="IPR052434">
    <property type="entry name" value="Tectonic-like_complex_comp"/>
</dbReference>
<dbReference type="Pfam" id="PF24656">
    <property type="entry name" value="CEPT76_peptidase"/>
    <property type="match status" value="1"/>
</dbReference>
<dbReference type="Gene3D" id="2.60.40.150">
    <property type="entry name" value="C2 domain"/>
    <property type="match status" value="1"/>
</dbReference>
<dbReference type="Pfam" id="PF00168">
    <property type="entry name" value="C2"/>
    <property type="match status" value="1"/>
</dbReference>
<feature type="coiled-coil region" evidence="1">
    <location>
        <begin position="513"/>
        <end position="540"/>
    </location>
</feature>
<dbReference type="PROSITE" id="PS50004">
    <property type="entry name" value="C2"/>
    <property type="match status" value="1"/>
</dbReference>
<feature type="non-terminal residue" evidence="4">
    <location>
        <position position="1311"/>
    </location>
</feature>
<organism evidence="4">
    <name type="scientific">Cuerna arida</name>
    <dbReference type="NCBI Taxonomy" id="1464854"/>
    <lineage>
        <taxon>Eukaryota</taxon>
        <taxon>Metazoa</taxon>
        <taxon>Ecdysozoa</taxon>
        <taxon>Arthropoda</taxon>
        <taxon>Hexapoda</taxon>
        <taxon>Insecta</taxon>
        <taxon>Pterygota</taxon>
        <taxon>Neoptera</taxon>
        <taxon>Paraneoptera</taxon>
        <taxon>Hemiptera</taxon>
        <taxon>Auchenorrhyncha</taxon>
        <taxon>Membracoidea</taxon>
        <taxon>Cicadellidae</taxon>
        <taxon>Cicadellinae</taxon>
        <taxon>Proconiini</taxon>
        <taxon>Cuerna</taxon>
    </lineage>
</organism>
<protein>
    <recommendedName>
        <fullName evidence="3">C2 domain-containing protein</fullName>
    </recommendedName>
</protein>
<dbReference type="SUPFAM" id="SSF49562">
    <property type="entry name" value="C2 domain (Calcium/lipid-binding domain, CaLB)"/>
    <property type="match status" value="1"/>
</dbReference>
<keyword evidence="1" id="KW-0175">Coiled coil</keyword>